<reference evidence="11" key="2">
    <citation type="journal article" date="2021" name="PeerJ">
        <title>Extensive microbial diversity within the chicken gut microbiome revealed by metagenomics and culture.</title>
        <authorList>
            <person name="Gilroy R."/>
            <person name="Ravi A."/>
            <person name="Getino M."/>
            <person name="Pursley I."/>
            <person name="Horton D.L."/>
            <person name="Alikhan N.F."/>
            <person name="Baker D."/>
            <person name="Gharbi K."/>
            <person name="Hall N."/>
            <person name="Watson M."/>
            <person name="Adriaenssens E.M."/>
            <person name="Foster-Nyarko E."/>
            <person name="Jarju S."/>
            <person name="Secka A."/>
            <person name="Antonio M."/>
            <person name="Oren A."/>
            <person name="Chaudhuri R.R."/>
            <person name="La Ragione R."/>
            <person name="Hildebrand F."/>
            <person name="Pallen M.J."/>
        </authorList>
    </citation>
    <scope>NUCLEOTIDE SEQUENCE</scope>
    <source>
        <strain evidence="11">CHK121-14286</strain>
    </source>
</reference>
<evidence type="ECO:0000256" key="10">
    <source>
        <dbReference type="RuleBase" id="RU004387"/>
    </source>
</evidence>
<comment type="caution">
    <text evidence="11">The sequence shown here is derived from an EMBL/GenBank/DDBJ whole genome shotgun (WGS) entry which is preliminary data.</text>
</comment>
<evidence type="ECO:0000256" key="1">
    <source>
        <dbReference type="ARBA" id="ARBA00001947"/>
    </source>
</evidence>
<evidence type="ECO:0000256" key="9">
    <source>
        <dbReference type="RuleBase" id="RU004386"/>
    </source>
</evidence>
<evidence type="ECO:0000256" key="4">
    <source>
        <dbReference type="ARBA" id="ARBA00022670"/>
    </source>
</evidence>
<organism evidence="11 12">
    <name type="scientific">Candidatus Fimimonas gallinarum</name>
    <dbReference type="NCBI Taxonomy" id="2840821"/>
    <lineage>
        <taxon>Bacteria</taxon>
        <taxon>Pseudomonadati</taxon>
        <taxon>Myxococcota</taxon>
        <taxon>Myxococcia</taxon>
        <taxon>Myxococcales</taxon>
        <taxon>Cystobacterineae</taxon>
        <taxon>Myxococcaceae</taxon>
        <taxon>Myxococcaceae incertae sedis</taxon>
        <taxon>Candidatus Fimimonas</taxon>
    </lineage>
</organism>
<dbReference type="AlphaFoldDB" id="A0A9D1E451"/>
<evidence type="ECO:0000256" key="7">
    <source>
        <dbReference type="ARBA" id="ARBA00022833"/>
    </source>
</evidence>
<dbReference type="Proteomes" id="UP000824200">
    <property type="component" value="Unassembled WGS sequence"/>
</dbReference>
<dbReference type="GO" id="GO:0005737">
    <property type="term" value="C:cytoplasm"/>
    <property type="evidence" value="ECO:0007669"/>
    <property type="project" value="UniProtKB-ARBA"/>
</dbReference>
<dbReference type="PRINTS" id="PR00932">
    <property type="entry name" value="AMINO1PTASE"/>
</dbReference>
<dbReference type="EMBL" id="DVHL01000037">
    <property type="protein sequence ID" value="HIR66147.1"/>
    <property type="molecule type" value="Genomic_DNA"/>
</dbReference>
<dbReference type="GO" id="GO:0004177">
    <property type="term" value="F:aminopeptidase activity"/>
    <property type="evidence" value="ECO:0007669"/>
    <property type="project" value="UniProtKB-KW"/>
</dbReference>
<dbReference type="GO" id="GO:0008270">
    <property type="term" value="F:zinc ion binding"/>
    <property type="evidence" value="ECO:0007669"/>
    <property type="project" value="InterPro"/>
</dbReference>
<keyword evidence="4 9" id="KW-0645">Protease</keyword>
<keyword evidence="6 9" id="KW-0378">Hydrolase</keyword>
<dbReference type="NCBIfam" id="NF002759">
    <property type="entry name" value="PRK02813.1"/>
    <property type="match status" value="1"/>
</dbReference>
<keyword evidence="8 9" id="KW-0482">Metalloprotease</keyword>
<evidence type="ECO:0000256" key="3">
    <source>
        <dbReference type="ARBA" id="ARBA00022438"/>
    </source>
</evidence>
<dbReference type="GO" id="GO:0006508">
    <property type="term" value="P:proteolysis"/>
    <property type="evidence" value="ECO:0007669"/>
    <property type="project" value="UniProtKB-KW"/>
</dbReference>
<dbReference type="Gene3D" id="2.30.250.10">
    <property type="entry name" value="Aminopeptidase i, Domain 2"/>
    <property type="match status" value="1"/>
</dbReference>
<reference evidence="11" key="1">
    <citation type="submission" date="2020-10" db="EMBL/GenBank/DDBJ databases">
        <authorList>
            <person name="Gilroy R."/>
        </authorList>
    </citation>
    <scope>NUCLEOTIDE SEQUENCE</scope>
    <source>
        <strain evidence="11">CHK121-14286</strain>
    </source>
</reference>
<proteinExistence type="inferred from homology"/>
<sequence>MDIFTFLNESYTAYHAVKNICDLLTKNGFERLDVGEKWSLKEGGRYFTTQNGSSVVAFKVGKNRVFNICESHTDSPCLKIKGDKVADGDIKRLNTEKYGSALLYSFFDRPLKVAGRLFVQDDGVKEQLVASSYNVVIPSLAIHHNPTANDGFAVNAQRDLPIFSQSEKSVYQTLTRQKVLDGDLYVVPDSKAFVAGAKGEFLCSPRLDNLLSVYCCINALLQCQTDNIALAACLDNEETGSGTRQGSPIFLQTVVEKVQHSLQMDCDEVSRSQRDGMVLSVDNGHANHPSYAEKSDVANVVKLNGGVVIKHNPNYATDGLTSALVKNVLTKGNVPFQDYYNRSDVRCGSTLGLATSRTLQMKTCDIGCAQLAMHSACETVGVEDVENMQKCITLFLQADFSSKTLQDGEK</sequence>
<dbReference type="Gene3D" id="3.40.630.10">
    <property type="entry name" value="Zn peptidases"/>
    <property type="match status" value="1"/>
</dbReference>
<keyword evidence="7 9" id="KW-0862">Zinc</keyword>
<dbReference type="InterPro" id="IPR001948">
    <property type="entry name" value="Peptidase_M18"/>
</dbReference>
<keyword evidence="5 9" id="KW-0479">Metal-binding</keyword>
<name>A0A9D1E451_9BACT</name>
<dbReference type="GO" id="GO:0008237">
    <property type="term" value="F:metallopeptidase activity"/>
    <property type="evidence" value="ECO:0007669"/>
    <property type="project" value="UniProtKB-KW"/>
</dbReference>
<evidence type="ECO:0000256" key="5">
    <source>
        <dbReference type="ARBA" id="ARBA00022723"/>
    </source>
</evidence>
<comment type="cofactor">
    <cofactor evidence="1 10">
        <name>Zn(2+)</name>
        <dbReference type="ChEBI" id="CHEBI:29105"/>
    </cofactor>
</comment>
<accession>A0A9D1E451</accession>
<evidence type="ECO:0000313" key="12">
    <source>
        <dbReference type="Proteomes" id="UP000824200"/>
    </source>
</evidence>
<dbReference type="SUPFAM" id="SSF53187">
    <property type="entry name" value="Zn-dependent exopeptidases"/>
    <property type="match status" value="1"/>
</dbReference>
<evidence type="ECO:0000256" key="2">
    <source>
        <dbReference type="ARBA" id="ARBA00008290"/>
    </source>
</evidence>
<comment type="similarity">
    <text evidence="2 9">Belongs to the peptidase M18 family.</text>
</comment>
<gene>
    <name evidence="11" type="ORF">IAC95_04655</name>
</gene>
<protein>
    <recommendedName>
        <fullName evidence="10">M18 family aminopeptidase</fullName>
        <ecNumber evidence="10">3.4.11.-</ecNumber>
    </recommendedName>
</protein>
<evidence type="ECO:0000256" key="6">
    <source>
        <dbReference type="ARBA" id="ARBA00022801"/>
    </source>
</evidence>
<dbReference type="PANTHER" id="PTHR28570:SF3">
    <property type="entry name" value="ASPARTYL AMINOPEPTIDASE"/>
    <property type="match status" value="1"/>
</dbReference>
<keyword evidence="3 9" id="KW-0031">Aminopeptidase</keyword>
<dbReference type="EC" id="3.4.11.-" evidence="10"/>
<evidence type="ECO:0000256" key="8">
    <source>
        <dbReference type="ARBA" id="ARBA00023049"/>
    </source>
</evidence>
<dbReference type="InterPro" id="IPR023358">
    <property type="entry name" value="Peptidase_M18_dom2"/>
</dbReference>
<evidence type="ECO:0000313" key="11">
    <source>
        <dbReference type="EMBL" id="HIR66147.1"/>
    </source>
</evidence>
<dbReference type="Pfam" id="PF02127">
    <property type="entry name" value="Peptidase_M18"/>
    <property type="match status" value="1"/>
</dbReference>
<dbReference type="PANTHER" id="PTHR28570">
    <property type="entry name" value="ASPARTYL AMINOPEPTIDASE"/>
    <property type="match status" value="1"/>
</dbReference>
<dbReference type="SUPFAM" id="SSF101821">
    <property type="entry name" value="Aminopeptidase/glucanase lid domain"/>
    <property type="match status" value="1"/>
</dbReference>